<evidence type="ECO:0000256" key="6">
    <source>
        <dbReference type="PROSITE-ProRule" id="PRU00169"/>
    </source>
</evidence>
<sequence length="1028" mass="111301">MASELLTLRSQVAPTRFATTLSDTDATWLRAHGELVIGLWGKDFAPIQFRPDADTLEGVAADHLVLLGNALGVPVRARWFADRGAALAALRAHEVVAVSVFAEPVDETDFDVSIPYLRAPLAIVRRAGPALTDDGILEGRGVVEATQADAWSLLRRYPEASPVAPVPSFFKALEAVSLGRADYYVGDLVSATYAVEQGWFLNLRVARIELADTRFQFMTAADQPQAGRVLDAGLGAIRSWMRASILRSWAAGAAQDMDAAGRLVLTDAERAWMSAHPVVRIAVNTADAPYTFIDSAGEFAGVHADLLKMIGRRTGLRFEVVPHTTIGELEGDLRTGRADMVATLMPTAERRRFLAFTEEVAPMVWVLVAPHDADAINGLHSLRGKRLVLVRGHGMTDWIRERFPEIQLVAVDTVTDAMDLVARGGADASLQSMASASYAIERYFDQLRIAGTAMDTPEMARFGVDRQQPELLGILDRALEGMSPAERAAIASRWLVNINYPTSTWQSLRRSVFRWLPWLAGGLAVALLWNSLLQYQVRRRRRAEGRWRAATEAAERANVEKSSFLAEMSHEIRTPMSAVIGLLEMANRRGRAGVVDAESLMLAEASAKSLLDLVGNLLDLRKIEAGELRLVPRAMSLHALLADSVTLFRHAAHSKGVELHHTVAADVPEWIHCDPLRMRQVLTNLLSNAVKFTGQGEIMLAATLQGDRLCISVRDSGSGIAAEDLATIFEPFRQGDSPAAAMGTGLGLGIVRRLVTLMGGTVTLDSSPSAGTVARLTLPCQAALHVEQPHDELLFAVAALRVLVVDDHPINLRVLTDQLQWLGYHVVQAACGQAALECLDTCGPIDLVLTDCSMPGMSGMALAERIRREESQRATSRRTLVGYTANALPEAREACLAAGMDAVLVKPLSLPQISAALAPWFAGRVAPKPGKAGQPATAAAIPGSASSLRGDLEVLRDALVGERWEEVADLAHRLRGAVACSRADSDVDQACLVLELQARRGAQAGIETAMAQYDLLAERVVRWLSVPY</sequence>
<evidence type="ECO:0000256" key="1">
    <source>
        <dbReference type="ARBA" id="ARBA00000085"/>
    </source>
</evidence>
<dbReference type="SMART" id="SM00387">
    <property type="entry name" value="HATPase_c"/>
    <property type="match status" value="1"/>
</dbReference>
<feature type="modified residue" description="4-aspartylphosphate" evidence="6">
    <location>
        <position position="851"/>
    </location>
</feature>
<dbReference type="PANTHER" id="PTHR43047">
    <property type="entry name" value="TWO-COMPONENT HISTIDINE PROTEIN KINASE"/>
    <property type="match status" value="1"/>
</dbReference>
<dbReference type="EMBL" id="JACGXS010000002">
    <property type="protein sequence ID" value="MBA8681367.1"/>
    <property type="molecule type" value="Genomic_DNA"/>
</dbReference>
<name>A0A7W3IH06_9GAMM</name>
<dbReference type="Gene3D" id="1.20.120.160">
    <property type="entry name" value="HPT domain"/>
    <property type="match status" value="1"/>
</dbReference>
<dbReference type="InterPro" id="IPR001638">
    <property type="entry name" value="Solute-binding_3/MltF_N"/>
</dbReference>
<keyword evidence="3 6" id="KW-0597">Phosphoprotein</keyword>
<dbReference type="SUPFAM" id="SSF55874">
    <property type="entry name" value="ATPase domain of HSP90 chaperone/DNA topoisomerase II/histidine kinase"/>
    <property type="match status" value="1"/>
</dbReference>
<evidence type="ECO:0000259" key="8">
    <source>
        <dbReference type="PROSITE" id="PS50110"/>
    </source>
</evidence>
<dbReference type="InterPro" id="IPR049871">
    <property type="entry name" value="BvgS-like_periplasmic2"/>
</dbReference>
<dbReference type="SUPFAM" id="SSF52172">
    <property type="entry name" value="CheY-like"/>
    <property type="match status" value="1"/>
</dbReference>
<dbReference type="SUPFAM" id="SSF53850">
    <property type="entry name" value="Periplasmic binding protein-like II"/>
    <property type="match status" value="2"/>
</dbReference>
<keyword evidence="10" id="KW-1185">Reference proteome</keyword>
<evidence type="ECO:0000259" key="7">
    <source>
        <dbReference type="PROSITE" id="PS50109"/>
    </source>
</evidence>
<comment type="catalytic activity">
    <reaction evidence="1">
        <text>ATP + protein L-histidine = ADP + protein N-phospho-L-histidine.</text>
        <dbReference type="EC" id="2.7.13.3"/>
    </reaction>
</comment>
<dbReference type="SMART" id="SM00448">
    <property type="entry name" value="REC"/>
    <property type="match status" value="1"/>
</dbReference>
<keyword evidence="4" id="KW-0808">Transferase</keyword>
<protein>
    <recommendedName>
        <fullName evidence="2">histidine kinase</fullName>
        <ecNumber evidence="2">2.7.13.3</ecNumber>
    </recommendedName>
</protein>
<dbReference type="Gene3D" id="3.40.50.2300">
    <property type="match status" value="1"/>
</dbReference>
<dbReference type="InterPro" id="IPR004358">
    <property type="entry name" value="Sig_transdc_His_kin-like_C"/>
</dbReference>
<dbReference type="InterPro" id="IPR036890">
    <property type="entry name" value="HATPase_C_sf"/>
</dbReference>
<dbReference type="InterPro" id="IPR036097">
    <property type="entry name" value="HisK_dim/P_sf"/>
</dbReference>
<evidence type="ECO:0000256" key="3">
    <source>
        <dbReference type="ARBA" id="ARBA00022553"/>
    </source>
</evidence>
<reference evidence="9 10" key="1">
    <citation type="submission" date="2020-08" db="EMBL/GenBank/DDBJ databases">
        <title>Stenotrophomonas tumulicola JCM 30961.</title>
        <authorList>
            <person name="Deng Y."/>
        </authorList>
    </citation>
    <scope>NUCLEOTIDE SEQUENCE [LARGE SCALE GENOMIC DNA]</scope>
    <source>
        <strain evidence="9 10">JCM 30961</strain>
    </source>
</reference>
<dbReference type="AlphaFoldDB" id="A0A7W3IH06"/>
<dbReference type="InterPro" id="IPR003661">
    <property type="entry name" value="HisK_dim/P_dom"/>
</dbReference>
<dbReference type="CDD" id="cd00082">
    <property type="entry name" value="HisKA"/>
    <property type="match status" value="1"/>
</dbReference>
<dbReference type="CDD" id="cd13707">
    <property type="entry name" value="PBP2_BvgS_D2"/>
    <property type="match status" value="1"/>
</dbReference>
<dbReference type="InterPro" id="IPR005467">
    <property type="entry name" value="His_kinase_dom"/>
</dbReference>
<organism evidence="9 10">
    <name type="scientific">Stenotrophomonas tumulicola</name>
    <dbReference type="NCBI Taxonomy" id="1685415"/>
    <lineage>
        <taxon>Bacteria</taxon>
        <taxon>Pseudomonadati</taxon>
        <taxon>Pseudomonadota</taxon>
        <taxon>Gammaproteobacteria</taxon>
        <taxon>Lysobacterales</taxon>
        <taxon>Lysobacteraceae</taxon>
        <taxon>Stenotrophomonas</taxon>
    </lineage>
</organism>
<dbReference type="Gene3D" id="1.10.287.130">
    <property type="match status" value="1"/>
</dbReference>
<dbReference type="PROSITE" id="PS50110">
    <property type="entry name" value="RESPONSE_REGULATORY"/>
    <property type="match status" value="1"/>
</dbReference>
<accession>A0A7W3IH06</accession>
<dbReference type="Pfam" id="PF00512">
    <property type="entry name" value="HisKA"/>
    <property type="match status" value="1"/>
</dbReference>
<dbReference type="RefSeq" id="WP_182338503.1">
    <property type="nucleotide sequence ID" value="NZ_JACGXS010000002.1"/>
</dbReference>
<dbReference type="EC" id="2.7.13.3" evidence="2"/>
<dbReference type="SMART" id="SM00062">
    <property type="entry name" value="PBPb"/>
    <property type="match status" value="2"/>
</dbReference>
<dbReference type="Pfam" id="PF02518">
    <property type="entry name" value="HATPase_c"/>
    <property type="match status" value="1"/>
</dbReference>
<comment type="caution">
    <text evidence="9">The sequence shown here is derived from an EMBL/GenBank/DDBJ whole genome shotgun (WGS) entry which is preliminary data.</text>
</comment>
<evidence type="ECO:0000256" key="5">
    <source>
        <dbReference type="ARBA" id="ARBA00022777"/>
    </source>
</evidence>
<dbReference type="PROSITE" id="PS50109">
    <property type="entry name" value="HIS_KIN"/>
    <property type="match status" value="1"/>
</dbReference>
<keyword evidence="5" id="KW-0418">Kinase</keyword>
<dbReference type="SMART" id="SM00388">
    <property type="entry name" value="HisKA"/>
    <property type="match status" value="1"/>
</dbReference>
<dbReference type="Gene3D" id="3.40.190.10">
    <property type="entry name" value="Periplasmic binding protein-like II"/>
    <property type="match status" value="4"/>
</dbReference>
<dbReference type="PANTHER" id="PTHR43047:SF78">
    <property type="entry name" value="SENSORY_REGULATORY PROTEIN RPFC"/>
    <property type="match status" value="1"/>
</dbReference>
<dbReference type="CDD" id="cd16922">
    <property type="entry name" value="HATPase_EvgS-ArcB-TorS-like"/>
    <property type="match status" value="1"/>
</dbReference>
<dbReference type="CDD" id="cd17546">
    <property type="entry name" value="REC_hyHK_CKI1_RcsC-like"/>
    <property type="match status" value="1"/>
</dbReference>
<dbReference type="InterPro" id="IPR001789">
    <property type="entry name" value="Sig_transdc_resp-reg_receiver"/>
</dbReference>
<dbReference type="SUPFAM" id="SSF47226">
    <property type="entry name" value="Histidine-containing phosphotransfer domain, HPT domain"/>
    <property type="match status" value="1"/>
</dbReference>
<gene>
    <name evidence="9" type="ORF">H4O11_06040</name>
</gene>
<evidence type="ECO:0000256" key="4">
    <source>
        <dbReference type="ARBA" id="ARBA00022679"/>
    </source>
</evidence>
<dbReference type="PRINTS" id="PR00344">
    <property type="entry name" value="BCTRLSENSOR"/>
</dbReference>
<dbReference type="Pfam" id="PF00072">
    <property type="entry name" value="Response_reg"/>
    <property type="match status" value="1"/>
</dbReference>
<feature type="domain" description="Response regulatory" evidence="8">
    <location>
        <begin position="801"/>
        <end position="921"/>
    </location>
</feature>
<dbReference type="InterPro" id="IPR036641">
    <property type="entry name" value="HPT_dom_sf"/>
</dbReference>
<dbReference type="SUPFAM" id="SSF47384">
    <property type="entry name" value="Homodimeric domain of signal transducing histidine kinase"/>
    <property type="match status" value="1"/>
</dbReference>
<dbReference type="Pfam" id="PF00497">
    <property type="entry name" value="SBP_bac_3"/>
    <property type="match status" value="1"/>
</dbReference>
<feature type="domain" description="Histidine kinase" evidence="7">
    <location>
        <begin position="567"/>
        <end position="782"/>
    </location>
</feature>
<evidence type="ECO:0000313" key="10">
    <source>
        <dbReference type="Proteomes" id="UP000547058"/>
    </source>
</evidence>
<dbReference type="GO" id="GO:0000155">
    <property type="term" value="F:phosphorelay sensor kinase activity"/>
    <property type="evidence" value="ECO:0007669"/>
    <property type="project" value="InterPro"/>
</dbReference>
<dbReference type="Proteomes" id="UP000547058">
    <property type="component" value="Unassembled WGS sequence"/>
</dbReference>
<proteinExistence type="predicted"/>
<dbReference type="Gene3D" id="3.30.565.10">
    <property type="entry name" value="Histidine kinase-like ATPase, C-terminal domain"/>
    <property type="match status" value="1"/>
</dbReference>
<dbReference type="InterPro" id="IPR003594">
    <property type="entry name" value="HATPase_dom"/>
</dbReference>
<evidence type="ECO:0000256" key="2">
    <source>
        <dbReference type="ARBA" id="ARBA00012438"/>
    </source>
</evidence>
<evidence type="ECO:0000313" key="9">
    <source>
        <dbReference type="EMBL" id="MBA8681367.1"/>
    </source>
</evidence>
<dbReference type="InterPro" id="IPR011006">
    <property type="entry name" value="CheY-like_superfamily"/>
</dbReference>